<dbReference type="Gene3D" id="3.30.160.60">
    <property type="entry name" value="Classic Zinc Finger"/>
    <property type="match status" value="1"/>
</dbReference>
<name>A0ABR1WEN9_9PEZI</name>
<proteinExistence type="predicted"/>
<feature type="compositionally biased region" description="Polar residues" evidence="1">
    <location>
        <begin position="319"/>
        <end position="331"/>
    </location>
</feature>
<feature type="compositionally biased region" description="Polar residues" evidence="1">
    <location>
        <begin position="263"/>
        <end position="281"/>
    </location>
</feature>
<evidence type="ECO:0000256" key="1">
    <source>
        <dbReference type="SAM" id="MobiDB-lite"/>
    </source>
</evidence>
<feature type="region of interest" description="Disordered" evidence="1">
    <location>
        <begin position="256"/>
        <end position="331"/>
    </location>
</feature>
<gene>
    <name evidence="2" type="ORF">PG996_000772</name>
</gene>
<keyword evidence="3" id="KW-1185">Reference proteome</keyword>
<dbReference type="Proteomes" id="UP001446871">
    <property type="component" value="Unassembled WGS sequence"/>
</dbReference>
<evidence type="ECO:0000313" key="3">
    <source>
        <dbReference type="Proteomes" id="UP001446871"/>
    </source>
</evidence>
<protein>
    <recommendedName>
        <fullName evidence="4">C2H2-type domain-containing protein</fullName>
    </recommendedName>
</protein>
<feature type="compositionally biased region" description="Basic and acidic residues" evidence="1">
    <location>
        <begin position="291"/>
        <end position="308"/>
    </location>
</feature>
<evidence type="ECO:0008006" key="4">
    <source>
        <dbReference type="Google" id="ProtNLM"/>
    </source>
</evidence>
<comment type="caution">
    <text evidence="2">The sequence shown here is derived from an EMBL/GenBank/DDBJ whole genome shotgun (WGS) entry which is preliminary data.</text>
</comment>
<organism evidence="2 3">
    <name type="scientific">Apiospora saccharicola</name>
    <dbReference type="NCBI Taxonomy" id="335842"/>
    <lineage>
        <taxon>Eukaryota</taxon>
        <taxon>Fungi</taxon>
        <taxon>Dikarya</taxon>
        <taxon>Ascomycota</taxon>
        <taxon>Pezizomycotina</taxon>
        <taxon>Sordariomycetes</taxon>
        <taxon>Xylariomycetidae</taxon>
        <taxon>Amphisphaeriales</taxon>
        <taxon>Apiosporaceae</taxon>
        <taxon>Apiospora</taxon>
    </lineage>
</organism>
<evidence type="ECO:0000313" key="2">
    <source>
        <dbReference type="EMBL" id="KAK8081991.1"/>
    </source>
</evidence>
<reference evidence="2 3" key="1">
    <citation type="submission" date="2023-01" db="EMBL/GenBank/DDBJ databases">
        <title>Analysis of 21 Apiospora genomes using comparative genomics revels a genus with tremendous synthesis potential of carbohydrate active enzymes and secondary metabolites.</title>
        <authorList>
            <person name="Sorensen T."/>
        </authorList>
    </citation>
    <scope>NUCLEOTIDE SEQUENCE [LARGE SCALE GENOMIC DNA]</scope>
    <source>
        <strain evidence="2 3">CBS 83171</strain>
    </source>
</reference>
<accession>A0ABR1WEN9</accession>
<feature type="compositionally biased region" description="Basic and acidic residues" evidence="1">
    <location>
        <begin position="142"/>
        <end position="156"/>
    </location>
</feature>
<dbReference type="EMBL" id="JAQQWM010000001">
    <property type="protein sequence ID" value="KAK8081991.1"/>
    <property type="molecule type" value="Genomic_DNA"/>
</dbReference>
<sequence length="517" mass="56279">MLEPIDPRKPSIPPPVYRCIALDHLSSSSSRGLISILHRLDSTAFYISLVGHASSAVAIVSSGLTFLKTEDAAIKYCVRELDLDQPIAIIVPMDPSCQDQIGDEDLHLHSSSSRLTRIPLFSGDDSQNRLAPSNTPGNLLFDFDRPVTSRRTHTEGRISPASHYSAPTSVPSHPPSLPSSGYPRISEDIARQPAFTCAPLLRVHPVPEYGTYSPHPPPRSTIADMSTVAVHYDPRFEMGVPRSTYSWPDAGQDLLGHDLGSVSHGSDASLTPPSTSRSVTASPPRGTLTPEQRELKRQRDLARRDSKASLRARRGMSGSYASHSPPVSMNDFTPSSTLPVYTTSPSQISLLAEPVTTMPGTGYIPSYSSPLPEPSHSMFAGNFSSLPSNAYMSMDYPSAYPPASSSHSTNSHYETARSSSMHDGHMLYPVPHMLSSGSSPTHEGHVRVVQSRPKPQCWEHGCNGRQFSTFSNLLRHQREKSGQAAKAVCPNCGAEFTRTTARNGHLAHDKCKQRRNS</sequence>
<feature type="region of interest" description="Disordered" evidence="1">
    <location>
        <begin position="141"/>
        <end position="180"/>
    </location>
</feature>